<comment type="cofactor">
    <cofactor evidence="1">
        <name>pyrroloquinoline quinone</name>
        <dbReference type="ChEBI" id="CHEBI:58442"/>
    </cofactor>
</comment>
<dbReference type="RefSeq" id="WP_072860143.1">
    <property type="nucleotide sequence ID" value="NZ_FQUX01000001.1"/>
</dbReference>
<proteinExistence type="inferred from homology"/>
<dbReference type="InterPro" id="IPR009056">
    <property type="entry name" value="Cyt_c-like_dom"/>
</dbReference>
<keyword evidence="12" id="KW-1185">Reference proteome</keyword>
<reference evidence="12" key="1">
    <citation type="submission" date="2016-11" db="EMBL/GenBank/DDBJ databases">
        <authorList>
            <person name="Varghese N."/>
            <person name="Submissions S."/>
        </authorList>
    </citation>
    <scope>NUCLEOTIDE SEQUENCE [LARGE SCALE GENOMIC DNA]</scope>
    <source>
        <strain evidence="12">DSM 17539</strain>
    </source>
</reference>
<feature type="chain" id="PRO_5013290773" evidence="9">
    <location>
        <begin position="29"/>
        <end position="707"/>
    </location>
</feature>
<evidence type="ECO:0000256" key="1">
    <source>
        <dbReference type="ARBA" id="ARBA00001931"/>
    </source>
</evidence>
<keyword evidence="3 8" id="KW-0349">Heme</keyword>
<evidence type="ECO:0000256" key="6">
    <source>
        <dbReference type="ARBA" id="ARBA00023002"/>
    </source>
</evidence>
<evidence type="ECO:0000313" key="11">
    <source>
        <dbReference type="EMBL" id="SHE52038.1"/>
    </source>
</evidence>
<dbReference type="CDD" id="cd10280">
    <property type="entry name" value="PQQ_mGDH"/>
    <property type="match status" value="1"/>
</dbReference>
<protein>
    <submittedName>
        <fullName evidence="11">Quinoprotein glucose dehydrogenase</fullName>
    </submittedName>
</protein>
<evidence type="ECO:0000256" key="7">
    <source>
        <dbReference type="ARBA" id="ARBA00023004"/>
    </source>
</evidence>
<keyword evidence="6" id="KW-0560">Oxidoreductase</keyword>
<dbReference type="InterPro" id="IPR036909">
    <property type="entry name" value="Cyt_c-like_dom_sf"/>
</dbReference>
<accession>A0A1M4U5S8</accession>
<dbReference type="GO" id="GO:0046872">
    <property type="term" value="F:metal ion binding"/>
    <property type="evidence" value="ECO:0007669"/>
    <property type="project" value="UniProtKB-KW"/>
</dbReference>
<evidence type="ECO:0000256" key="5">
    <source>
        <dbReference type="ARBA" id="ARBA00022729"/>
    </source>
</evidence>
<dbReference type="GO" id="GO:0048038">
    <property type="term" value="F:quinone binding"/>
    <property type="evidence" value="ECO:0007669"/>
    <property type="project" value="InterPro"/>
</dbReference>
<comment type="similarity">
    <text evidence="2">Belongs to the bacterial PQQ dehydrogenase family.</text>
</comment>
<organism evidence="11 12">
    <name type="scientific">Arenibacter palladensis</name>
    <dbReference type="NCBI Taxonomy" id="237373"/>
    <lineage>
        <taxon>Bacteria</taxon>
        <taxon>Pseudomonadati</taxon>
        <taxon>Bacteroidota</taxon>
        <taxon>Flavobacteriia</taxon>
        <taxon>Flavobacteriales</taxon>
        <taxon>Flavobacteriaceae</taxon>
        <taxon>Arenibacter</taxon>
    </lineage>
</organism>
<dbReference type="GO" id="GO:0009055">
    <property type="term" value="F:electron transfer activity"/>
    <property type="evidence" value="ECO:0007669"/>
    <property type="project" value="InterPro"/>
</dbReference>
<evidence type="ECO:0000259" key="10">
    <source>
        <dbReference type="PROSITE" id="PS51007"/>
    </source>
</evidence>
<dbReference type="EMBL" id="FQUX01000001">
    <property type="protein sequence ID" value="SHE52038.1"/>
    <property type="molecule type" value="Genomic_DNA"/>
</dbReference>
<dbReference type="Pfam" id="PF13442">
    <property type="entry name" value="Cytochrome_CBB3"/>
    <property type="match status" value="1"/>
</dbReference>
<evidence type="ECO:0000313" key="12">
    <source>
        <dbReference type="Proteomes" id="UP000184406"/>
    </source>
</evidence>
<dbReference type="InterPro" id="IPR018391">
    <property type="entry name" value="PQQ_b-propeller_rpt"/>
</dbReference>
<dbReference type="SMART" id="SM00564">
    <property type="entry name" value="PQQ"/>
    <property type="match status" value="5"/>
</dbReference>
<dbReference type="Pfam" id="PF01011">
    <property type="entry name" value="PQQ"/>
    <property type="match status" value="2"/>
</dbReference>
<dbReference type="GO" id="GO:0020037">
    <property type="term" value="F:heme binding"/>
    <property type="evidence" value="ECO:0007669"/>
    <property type="project" value="InterPro"/>
</dbReference>
<dbReference type="SUPFAM" id="SSF50998">
    <property type="entry name" value="Quinoprotein alcohol dehydrogenase-like"/>
    <property type="match status" value="1"/>
</dbReference>
<dbReference type="PANTHER" id="PTHR32303:SF4">
    <property type="entry name" value="QUINOPROTEIN GLUCOSE DEHYDROGENASE"/>
    <property type="match status" value="1"/>
</dbReference>
<feature type="signal peptide" evidence="9">
    <location>
        <begin position="1"/>
        <end position="28"/>
    </location>
</feature>
<keyword evidence="4 8" id="KW-0479">Metal-binding</keyword>
<evidence type="ECO:0000256" key="2">
    <source>
        <dbReference type="ARBA" id="ARBA00008156"/>
    </source>
</evidence>
<dbReference type="InterPro" id="IPR002372">
    <property type="entry name" value="PQQ_rpt_dom"/>
</dbReference>
<evidence type="ECO:0000256" key="8">
    <source>
        <dbReference type="PROSITE-ProRule" id="PRU00433"/>
    </source>
</evidence>
<gene>
    <name evidence="11" type="ORF">SAMN03080594_101502</name>
</gene>
<dbReference type="PANTHER" id="PTHR32303">
    <property type="entry name" value="QUINOPROTEIN ALCOHOL DEHYDROGENASE (CYTOCHROME C)"/>
    <property type="match status" value="1"/>
</dbReference>
<feature type="domain" description="Cytochrome c" evidence="10">
    <location>
        <begin position="475"/>
        <end position="552"/>
    </location>
</feature>
<evidence type="ECO:0000256" key="4">
    <source>
        <dbReference type="ARBA" id="ARBA00022723"/>
    </source>
</evidence>
<dbReference type="Proteomes" id="UP000184406">
    <property type="component" value="Unassembled WGS sequence"/>
</dbReference>
<dbReference type="PROSITE" id="PS51007">
    <property type="entry name" value="CYTC"/>
    <property type="match status" value="1"/>
</dbReference>
<dbReference type="GO" id="GO:0016020">
    <property type="term" value="C:membrane"/>
    <property type="evidence" value="ECO:0007669"/>
    <property type="project" value="InterPro"/>
</dbReference>
<evidence type="ECO:0000256" key="9">
    <source>
        <dbReference type="SAM" id="SignalP"/>
    </source>
</evidence>
<dbReference type="OrthoDB" id="9794322at2"/>
<keyword evidence="5 9" id="KW-0732">Signal</keyword>
<dbReference type="Gene3D" id="2.140.10.10">
    <property type="entry name" value="Quinoprotein alcohol dehydrogenase-like superfamily"/>
    <property type="match status" value="2"/>
</dbReference>
<dbReference type="InterPro" id="IPR017511">
    <property type="entry name" value="PQQ_mDH"/>
</dbReference>
<dbReference type="InterPro" id="IPR011047">
    <property type="entry name" value="Quinoprotein_ADH-like_sf"/>
</dbReference>
<dbReference type="AlphaFoldDB" id="A0A1M4U5S8"/>
<keyword evidence="7 8" id="KW-0408">Iron</keyword>
<dbReference type="SUPFAM" id="SSF46626">
    <property type="entry name" value="Cytochrome c"/>
    <property type="match status" value="1"/>
</dbReference>
<dbReference type="GO" id="GO:0008876">
    <property type="term" value="F:quinoprotein glucose dehydrogenase activity"/>
    <property type="evidence" value="ECO:0007669"/>
    <property type="project" value="TreeGrafter"/>
</dbReference>
<name>A0A1M4U5S8_9FLAO</name>
<sequence>MSLNSTKYLSIITLAAICLLSCKLDSSAKTDSKRYKTWSSYLGGPDRNHYSTLSQITLDNVTQLKVAWSYSAPDSGQMQMNPIVVDTILYGVTAALRAVALHAGTGKEIWRFGDSLQLTNSTSRGVAYWAKSNDKRILFTQGPNLFALNAITGKPISSFGENGKIDLRSGLPTSAKNKFVVSNTPGTIYRDLIVMPIRLSEGSGAAPGDIMAFNVITGQLEWSFHTIPYPGEPGNETWENPDSYKSETVGAANNWAGMALDEKTGILYVPTGSAAPDFYGGDRKGSNLYANTLLALDAQTGKLLWHYQFTHHDLWDRDPPAPPNLLTITRAGKKIPAVAQVTKQGYVFLFNRITGAPLFDIEEITVPPSTLEGEKTWATQPFPTKPKPFARQSHLLTEKDLSPYAENKEELLAQFNEADKRIYAPPSLDPVLLLPGYDGAAEWGGAAADPEDGVLYVNSNEMAWFLQMDKDTLNTSVAPGEYAYNKYCVVCHQKDRKGNVASGYPSLLNLKSTYSKETVAQTIKKGKGMMTGFPQIEKTEMEALIQFLYREEVGPMVTENNTKPIKTTYKHRGYKKFLDNNGLPAISPPWGTLHAIDLNSGDYLWSIPFGETLSLKEQGFPQTGSENYGGAIVTENGLLFIGATKDGYFRAFNKINGKLLWEYELPAAAFATPAMYEVNGKQYIAIACGGEKLGTEKGNKILAFSLE</sequence>
<evidence type="ECO:0000256" key="3">
    <source>
        <dbReference type="ARBA" id="ARBA00022617"/>
    </source>
</evidence>